<evidence type="ECO:0000313" key="2">
    <source>
        <dbReference type="WBParaSite" id="ALUE_0000359901-mRNA-1"/>
    </source>
</evidence>
<dbReference type="Proteomes" id="UP000036681">
    <property type="component" value="Unplaced"/>
</dbReference>
<protein>
    <submittedName>
        <fullName evidence="2">Uncharacterized protein</fullName>
    </submittedName>
</protein>
<dbReference type="AlphaFoldDB" id="A0A0M3HP47"/>
<accession>A0A0M3HP47</accession>
<dbReference type="WBParaSite" id="ALUE_0000359901-mRNA-1">
    <property type="protein sequence ID" value="ALUE_0000359901-mRNA-1"/>
    <property type="gene ID" value="ALUE_0000359901"/>
</dbReference>
<reference evidence="2" key="1">
    <citation type="submission" date="2017-02" db="UniProtKB">
        <authorList>
            <consortium name="WormBaseParasite"/>
        </authorList>
    </citation>
    <scope>IDENTIFICATION</scope>
</reference>
<organism evidence="1 2">
    <name type="scientific">Ascaris lumbricoides</name>
    <name type="common">Giant roundworm</name>
    <dbReference type="NCBI Taxonomy" id="6252"/>
    <lineage>
        <taxon>Eukaryota</taxon>
        <taxon>Metazoa</taxon>
        <taxon>Ecdysozoa</taxon>
        <taxon>Nematoda</taxon>
        <taxon>Chromadorea</taxon>
        <taxon>Rhabditida</taxon>
        <taxon>Spirurina</taxon>
        <taxon>Ascaridomorpha</taxon>
        <taxon>Ascaridoidea</taxon>
        <taxon>Ascarididae</taxon>
        <taxon>Ascaris</taxon>
    </lineage>
</organism>
<sequence>MRFSRRVIIYYNITYVSGNYASVFFIALLSSYCVSLIIKCFFSRSTV</sequence>
<proteinExistence type="predicted"/>
<evidence type="ECO:0000313" key="1">
    <source>
        <dbReference type="Proteomes" id="UP000036681"/>
    </source>
</evidence>
<name>A0A0M3HP47_ASCLU</name>
<keyword evidence="1" id="KW-1185">Reference proteome</keyword>